<dbReference type="EMBL" id="AFHQ01000037">
    <property type="protein sequence ID" value="EGK59348.1"/>
    <property type="molecule type" value="Genomic_DNA"/>
</dbReference>
<dbReference type="HOGENOM" id="CLU_116720_0_0_9"/>
<dbReference type="GO" id="GO:0003677">
    <property type="term" value="F:DNA binding"/>
    <property type="evidence" value="ECO:0007669"/>
    <property type="project" value="InterPro"/>
</dbReference>
<dbReference type="eggNOG" id="ENOG502ZE28">
    <property type="taxonomic scope" value="Bacteria"/>
</dbReference>
<dbReference type="AlphaFoldDB" id="F5RN25"/>
<evidence type="ECO:0000313" key="3">
    <source>
        <dbReference type="Proteomes" id="UP000004067"/>
    </source>
</evidence>
<organism evidence="2 3">
    <name type="scientific">Centipeda periodontii DSM 2778</name>
    <dbReference type="NCBI Taxonomy" id="888060"/>
    <lineage>
        <taxon>Bacteria</taxon>
        <taxon>Bacillati</taxon>
        <taxon>Bacillota</taxon>
        <taxon>Negativicutes</taxon>
        <taxon>Selenomonadales</taxon>
        <taxon>Selenomonadaceae</taxon>
        <taxon>Centipeda</taxon>
    </lineage>
</organism>
<protein>
    <submittedName>
        <fullName evidence="2">Endonuclease protein</fullName>
    </submittedName>
</protein>
<dbReference type="InterPro" id="IPR016177">
    <property type="entry name" value="DNA-bd_dom_sf"/>
</dbReference>
<reference evidence="2 3" key="1">
    <citation type="submission" date="2011-04" db="EMBL/GenBank/DDBJ databases">
        <authorList>
            <person name="Muzny D."/>
            <person name="Qin X."/>
            <person name="Deng J."/>
            <person name="Jiang H."/>
            <person name="Liu Y."/>
            <person name="Qu J."/>
            <person name="Song X.-Z."/>
            <person name="Zhang L."/>
            <person name="Thornton R."/>
            <person name="Coyle M."/>
            <person name="Francisco L."/>
            <person name="Jackson L."/>
            <person name="Javaid M."/>
            <person name="Korchina V."/>
            <person name="Kovar C."/>
            <person name="Mata R."/>
            <person name="Mathew T."/>
            <person name="Ngo R."/>
            <person name="Nguyen L."/>
            <person name="Nguyen N."/>
            <person name="Okwuonu G."/>
            <person name="Ongeri F."/>
            <person name="Pham C."/>
            <person name="Simmons D."/>
            <person name="Wilczek-Boney K."/>
            <person name="Hale W."/>
            <person name="Jakkamsetti A."/>
            <person name="Pham P."/>
            <person name="Ruth R."/>
            <person name="San Lucas F."/>
            <person name="Warren J."/>
            <person name="Zhang J."/>
            <person name="Zhao Z."/>
            <person name="Zhou C."/>
            <person name="Zhu D."/>
            <person name="Lee S."/>
            <person name="Bess C."/>
            <person name="Blankenburg K."/>
            <person name="Forbes L."/>
            <person name="Fu Q."/>
            <person name="Gubbala S."/>
            <person name="Hirani K."/>
            <person name="Jayaseelan J.C."/>
            <person name="Lara F."/>
            <person name="Munidasa M."/>
            <person name="Palculict T."/>
            <person name="Patil S."/>
            <person name="Pu L.-L."/>
            <person name="Saada N."/>
            <person name="Tang L."/>
            <person name="Weissenberger G."/>
            <person name="Zhu Y."/>
            <person name="Hemphill L."/>
            <person name="Shang Y."/>
            <person name="Youmans B."/>
            <person name="Ayvaz T."/>
            <person name="Ross M."/>
            <person name="Santibanez J."/>
            <person name="Aqrawi P."/>
            <person name="Gross S."/>
            <person name="Joshi V."/>
            <person name="Fowler G."/>
            <person name="Nazareth L."/>
            <person name="Reid J."/>
            <person name="Worley K."/>
            <person name="Petrosino J."/>
            <person name="Highlander S."/>
            <person name="Gibbs R."/>
        </authorList>
    </citation>
    <scope>NUCLEOTIDE SEQUENCE [LARGE SCALE GENOMIC DNA]</scope>
    <source>
        <strain evidence="2 3">DSM 2778</strain>
    </source>
</reference>
<dbReference type="STRING" id="888060.HMPREF9081_1661"/>
<sequence length="206" mass="23998">MKYTFSEDGSIAYGHLPDGIVFMVDTSSLDKIAGISFYRNYRDLTGKILYVMDRYRKQLHRHLVDVPKGYEVDHINLDTLDNRLCNLRICTHQQNQCNQPRQRNNTSGVTGVSFYKPRGKYRARIKICQHDIHLGYYQTFEEAVQARNVGMACMFGDYGRYDEVEEIPPWIEEDVINRCKRFVDLSICESFIDFVKECGVMPKEAA</sequence>
<dbReference type="RefSeq" id="WP_006306649.1">
    <property type="nucleotide sequence ID" value="NZ_GL892076.1"/>
</dbReference>
<keyword evidence="2" id="KW-0378">Hydrolase</keyword>
<dbReference type="GO" id="GO:0004519">
    <property type="term" value="F:endonuclease activity"/>
    <property type="evidence" value="ECO:0007669"/>
    <property type="project" value="UniProtKB-KW"/>
</dbReference>
<dbReference type="Proteomes" id="UP000004067">
    <property type="component" value="Unassembled WGS sequence"/>
</dbReference>
<dbReference type="Pfam" id="PF13392">
    <property type="entry name" value="HNH_3"/>
    <property type="match status" value="1"/>
</dbReference>
<name>F5RN25_9FIRM</name>
<dbReference type="InterPro" id="IPR003615">
    <property type="entry name" value="HNH_nuc"/>
</dbReference>
<dbReference type="InterPro" id="IPR044925">
    <property type="entry name" value="His-Me_finger_sf"/>
</dbReference>
<keyword evidence="3" id="KW-1185">Reference proteome</keyword>
<dbReference type="SUPFAM" id="SSF54171">
    <property type="entry name" value="DNA-binding domain"/>
    <property type="match status" value="1"/>
</dbReference>
<evidence type="ECO:0000313" key="2">
    <source>
        <dbReference type="EMBL" id="EGK59348.1"/>
    </source>
</evidence>
<feature type="domain" description="HNH nuclease" evidence="1">
    <location>
        <begin position="65"/>
        <end position="96"/>
    </location>
</feature>
<proteinExistence type="predicted"/>
<evidence type="ECO:0000259" key="1">
    <source>
        <dbReference type="Pfam" id="PF13392"/>
    </source>
</evidence>
<keyword evidence="2" id="KW-0255">Endonuclease</keyword>
<accession>F5RN25</accession>
<keyword evidence="2" id="KW-0540">Nuclease</keyword>
<dbReference type="Gene3D" id="3.90.75.20">
    <property type="match status" value="1"/>
</dbReference>
<gene>
    <name evidence="2" type="ORF">HMPREF9081_1661</name>
</gene>
<comment type="caution">
    <text evidence="2">The sequence shown here is derived from an EMBL/GenBank/DDBJ whole genome shotgun (WGS) entry which is preliminary data.</text>
</comment>
<dbReference type="SUPFAM" id="SSF54060">
    <property type="entry name" value="His-Me finger endonucleases"/>
    <property type="match status" value="1"/>
</dbReference>